<dbReference type="RefSeq" id="XP_002490881.1">
    <property type="nucleotide sequence ID" value="XM_002490836.1"/>
</dbReference>
<evidence type="ECO:0000313" key="2">
    <source>
        <dbReference type="EMBL" id="CAY68601.1"/>
    </source>
</evidence>
<dbReference type="AlphaFoldDB" id="C4QZC7"/>
<sequence length="215" mass="22668">MMASPTAGDHPAGDGPASGAQLGGEAGGATGEVSQVFQVRASASASPGGTVLEVEVSREDFQGESQVQEDTSQIQVVNGTAHCRECICGRQATGAEQDRAACWTQQGGSVGVRRGVVDWWRFASTNQRCCGCLVRLVGGWLVEICVHQPALLRYAWWALTGGDLRPPTSVAALAWWALTGGYLRPPTSVAALAWWALTGGYLRPPTSVAALAWWD</sequence>
<organism evidence="2 3">
    <name type="scientific">Komagataella phaffii (strain GS115 / ATCC 20864)</name>
    <name type="common">Yeast</name>
    <name type="synonym">Pichia pastoris</name>
    <dbReference type="NCBI Taxonomy" id="644223"/>
    <lineage>
        <taxon>Eukaryota</taxon>
        <taxon>Fungi</taxon>
        <taxon>Dikarya</taxon>
        <taxon>Ascomycota</taxon>
        <taxon>Saccharomycotina</taxon>
        <taxon>Pichiomycetes</taxon>
        <taxon>Pichiales</taxon>
        <taxon>Pichiaceae</taxon>
        <taxon>Komagataella</taxon>
    </lineage>
</organism>
<accession>C4QZC7</accession>
<dbReference type="KEGG" id="ppa:PAS_chr2-1_0002"/>
<evidence type="ECO:0000256" key="1">
    <source>
        <dbReference type="SAM" id="MobiDB-lite"/>
    </source>
</evidence>
<proteinExistence type="predicted"/>
<dbReference type="HOGENOM" id="CLU_1378592_0_0_1"/>
<dbReference type="GeneID" id="8198301"/>
<dbReference type="EMBL" id="FN392320">
    <property type="protein sequence ID" value="CAY68601.1"/>
    <property type="molecule type" value="Genomic_DNA"/>
</dbReference>
<name>C4QZC7_KOMPG</name>
<reference evidence="2 3" key="1">
    <citation type="journal article" date="2009" name="Nat. Biotechnol.">
        <title>Genome sequence of the recombinant protein production host Pichia pastoris.</title>
        <authorList>
            <person name="De Schutter K."/>
            <person name="Lin Y.C."/>
            <person name="Tiels P."/>
            <person name="Van Hecke A."/>
            <person name="Glinka S."/>
            <person name="Weber-Lehmann J."/>
            <person name="Rouze P."/>
            <person name="Van de Peer Y."/>
            <person name="Callewaert N."/>
        </authorList>
    </citation>
    <scope>NUCLEOTIDE SEQUENCE [LARGE SCALE GENOMIC DNA]</scope>
    <source>
        <strain evidence="3">GS115 / ATCC 20864</strain>
    </source>
</reference>
<dbReference type="Proteomes" id="UP000000314">
    <property type="component" value="Chromosome 2"/>
</dbReference>
<keyword evidence="3" id="KW-1185">Reference proteome</keyword>
<dbReference type="InParanoid" id="C4QZC7"/>
<evidence type="ECO:0000313" key="3">
    <source>
        <dbReference type="Proteomes" id="UP000000314"/>
    </source>
</evidence>
<protein>
    <submittedName>
        <fullName evidence="2">Uncharacterized protein</fullName>
    </submittedName>
</protein>
<gene>
    <name evidence="2" type="ordered locus">PAS_chr2-1_0002</name>
</gene>
<feature type="region of interest" description="Disordered" evidence="1">
    <location>
        <begin position="1"/>
        <end position="29"/>
    </location>
</feature>